<reference evidence="8" key="1">
    <citation type="submission" date="2019-11" db="EMBL/GenBank/DDBJ databases">
        <authorList>
            <person name="Feng L."/>
        </authorList>
    </citation>
    <scope>NUCLEOTIDE SEQUENCE</scope>
    <source>
        <strain evidence="8">CaerofaciensLFYP39</strain>
    </source>
</reference>
<dbReference type="FunFam" id="3.20.20.70:FF:000044">
    <property type="entry name" value="Deoxyribose-phosphate aldolase"/>
    <property type="match status" value="1"/>
</dbReference>
<dbReference type="CDD" id="cd00959">
    <property type="entry name" value="DeoC"/>
    <property type="match status" value="1"/>
</dbReference>
<dbReference type="InterPro" id="IPR002915">
    <property type="entry name" value="DeoC/FbaB/LacD_aldolase"/>
</dbReference>
<dbReference type="GO" id="GO:0009264">
    <property type="term" value="P:deoxyribonucleotide catabolic process"/>
    <property type="evidence" value="ECO:0007669"/>
    <property type="project" value="UniProtKB-UniRule"/>
</dbReference>
<keyword evidence="4 7" id="KW-0704">Schiff base</keyword>
<keyword evidence="2 7" id="KW-0963">Cytoplasm</keyword>
<evidence type="ECO:0000256" key="4">
    <source>
        <dbReference type="ARBA" id="ARBA00023270"/>
    </source>
</evidence>
<dbReference type="PANTHER" id="PTHR10889">
    <property type="entry name" value="DEOXYRIBOSE-PHOSPHATE ALDOLASE"/>
    <property type="match status" value="1"/>
</dbReference>
<feature type="active site" description="Proton donor/acceptor" evidence="7">
    <location>
        <position position="188"/>
    </location>
</feature>
<dbReference type="GO" id="GO:0006018">
    <property type="term" value="P:2-deoxyribose 1-phosphate catabolic process"/>
    <property type="evidence" value="ECO:0007669"/>
    <property type="project" value="UniProtKB-UniRule"/>
</dbReference>
<evidence type="ECO:0000256" key="6">
    <source>
        <dbReference type="ARBA" id="ARBA00056337"/>
    </source>
</evidence>
<keyword evidence="3 7" id="KW-0456">Lyase</keyword>
<evidence type="ECO:0000256" key="5">
    <source>
        <dbReference type="ARBA" id="ARBA00048791"/>
    </source>
</evidence>
<proteinExistence type="inferred from homology"/>
<evidence type="ECO:0000256" key="7">
    <source>
        <dbReference type="HAMAP-Rule" id="MF_00114"/>
    </source>
</evidence>
<dbReference type="GO" id="GO:0016052">
    <property type="term" value="P:carbohydrate catabolic process"/>
    <property type="evidence" value="ECO:0007669"/>
    <property type="project" value="TreeGrafter"/>
</dbReference>
<dbReference type="InterPro" id="IPR011343">
    <property type="entry name" value="DeoC"/>
</dbReference>
<feature type="active site" description="Schiff-base intermediate with acetaldehyde" evidence="7">
    <location>
        <position position="159"/>
    </location>
</feature>
<evidence type="ECO:0000256" key="2">
    <source>
        <dbReference type="ARBA" id="ARBA00022490"/>
    </source>
</evidence>
<name>A0A6N3BYR2_9ACTN</name>
<evidence type="ECO:0000313" key="8">
    <source>
        <dbReference type="EMBL" id="VYU08334.1"/>
    </source>
</evidence>
<dbReference type="GO" id="GO:0005737">
    <property type="term" value="C:cytoplasm"/>
    <property type="evidence" value="ECO:0007669"/>
    <property type="project" value="UniProtKB-SubCell"/>
</dbReference>
<dbReference type="Pfam" id="PF01791">
    <property type="entry name" value="DeoC"/>
    <property type="match status" value="1"/>
</dbReference>
<evidence type="ECO:0000256" key="3">
    <source>
        <dbReference type="ARBA" id="ARBA00023239"/>
    </source>
</evidence>
<dbReference type="NCBIfam" id="TIGR00126">
    <property type="entry name" value="deoC"/>
    <property type="match status" value="1"/>
</dbReference>
<comment type="subcellular location">
    <subcellularLocation>
        <location evidence="7">Cytoplasm</location>
    </subcellularLocation>
</comment>
<dbReference type="PANTHER" id="PTHR10889:SF1">
    <property type="entry name" value="DEOXYRIBOSE-PHOSPHATE ALDOLASE"/>
    <property type="match status" value="1"/>
</dbReference>
<dbReference type="AlphaFoldDB" id="A0A6N3BYR2"/>
<dbReference type="SMART" id="SM01133">
    <property type="entry name" value="DeoC"/>
    <property type="match status" value="1"/>
</dbReference>
<dbReference type="GO" id="GO:0004139">
    <property type="term" value="F:deoxyribose-phosphate aldolase activity"/>
    <property type="evidence" value="ECO:0007669"/>
    <property type="project" value="UniProtKB-UniRule"/>
</dbReference>
<comment type="similarity">
    <text evidence="1 7">Belongs to the DeoC/FbaB aldolase family. DeoC type 1 subfamily.</text>
</comment>
<feature type="active site" description="Proton donor/acceptor" evidence="7">
    <location>
        <position position="95"/>
    </location>
</feature>
<dbReference type="Gene3D" id="3.20.20.70">
    <property type="entry name" value="Aldolase class I"/>
    <property type="match status" value="1"/>
</dbReference>
<sequence length="236" mass="25899">MARYTLDDLARLVDHTNLHPDATREDMEKLCQEAKDYHFKMVAINSVQSKLCSELLAGTDIHTGAAIGFPLGQTTIATKVFETKDALANGANEIDYVINLTELKAGNWAYIKDEMQQIVDVCREAGVPSKVIFENCLLTEDEKLELCKIASEVLPTFVKTSTGFSTGGATVEDVRLMREHTDPRVKVKAAGGIRTADAFLDMVRAGAERIGCSAGIPIIDELRTRMESEGIDAFEL</sequence>
<evidence type="ECO:0000256" key="1">
    <source>
        <dbReference type="ARBA" id="ARBA00010936"/>
    </source>
</evidence>
<comment type="function">
    <text evidence="6 7">Catalyzes a reversible aldol reaction between acetaldehyde and D-glyceraldehyde 3-phosphate to generate 2-deoxy-D-ribose 5-phosphate.</text>
</comment>
<comment type="catalytic activity">
    <reaction evidence="5 7">
        <text>2-deoxy-D-ribose 5-phosphate = D-glyceraldehyde 3-phosphate + acetaldehyde</text>
        <dbReference type="Rhea" id="RHEA:12821"/>
        <dbReference type="ChEBI" id="CHEBI:15343"/>
        <dbReference type="ChEBI" id="CHEBI:59776"/>
        <dbReference type="ChEBI" id="CHEBI:62877"/>
        <dbReference type="EC" id="4.1.2.4"/>
    </reaction>
</comment>
<dbReference type="EC" id="4.1.2.4" evidence="7"/>
<dbReference type="PIRSF" id="PIRSF001357">
    <property type="entry name" value="DeoC"/>
    <property type="match status" value="1"/>
</dbReference>
<dbReference type="RefSeq" id="WP_156599381.1">
    <property type="nucleotide sequence ID" value="NZ_CACRTW010000021.1"/>
</dbReference>
<dbReference type="SUPFAM" id="SSF51569">
    <property type="entry name" value="Aldolase"/>
    <property type="match status" value="1"/>
</dbReference>
<accession>A0A6N3BYR2</accession>
<protein>
    <recommendedName>
        <fullName evidence="7">Deoxyribose-phosphate aldolase</fullName>
        <shortName evidence="7">DERA</shortName>
        <ecNumber evidence="7">4.1.2.4</ecNumber>
    </recommendedName>
    <alternativeName>
        <fullName evidence="7">2-deoxy-D-ribose 5-phosphate aldolase</fullName>
    </alternativeName>
    <alternativeName>
        <fullName evidence="7">Phosphodeoxyriboaldolase</fullName>
        <shortName evidence="7">Deoxyriboaldolase</shortName>
    </alternativeName>
</protein>
<organism evidence="8">
    <name type="scientific">Collinsella aerofaciens</name>
    <dbReference type="NCBI Taxonomy" id="74426"/>
    <lineage>
        <taxon>Bacteria</taxon>
        <taxon>Bacillati</taxon>
        <taxon>Actinomycetota</taxon>
        <taxon>Coriobacteriia</taxon>
        <taxon>Coriobacteriales</taxon>
        <taxon>Coriobacteriaceae</taxon>
        <taxon>Collinsella</taxon>
    </lineage>
</organism>
<dbReference type="EMBL" id="CACRTW010000021">
    <property type="protein sequence ID" value="VYU08334.1"/>
    <property type="molecule type" value="Genomic_DNA"/>
</dbReference>
<dbReference type="HAMAP" id="MF_00114">
    <property type="entry name" value="DeoC_type1"/>
    <property type="match status" value="1"/>
</dbReference>
<dbReference type="InterPro" id="IPR013785">
    <property type="entry name" value="Aldolase_TIM"/>
</dbReference>
<dbReference type="InterPro" id="IPR028581">
    <property type="entry name" value="DeoC_typeI"/>
</dbReference>
<dbReference type="UniPathway" id="UPA00002">
    <property type="reaction ID" value="UER00468"/>
</dbReference>
<gene>
    <name evidence="8" type="primary">deoC2</name>
    <name evidence="7" type="synonym">deoC</name>
    <name evidence="8" type="ORF">CALFYP39_01379</name>
</gene>
<comment type="pathway">
    <text evidence="7">Carbohydrate degradation; 2-deoxy-D-ribose 1-phosphate degradation; D-glyceraldehyde 3-phosphate and acetaldehyde from 2-deoxy-alpha-D-ribose 1-phosphate: step 2/2.</text>
</comment>